<dbReference type="InterPro" id="IPR009003">
    <property type="entry name" value="Peptidase_S1_PA"/>
</dbReference>
<organism evidence="1 2">
    <name type="scientific">Biomphalaria glabrata</name>
    <name type="common">Bloodfluke planorb</name>
    <name type="synonym">Freshwater snail</name>
    <dbReference type="NCBI Taxonomy" id="6526"/>
    <lineage>
        <taxon>Eukaryota</taxon>
        <taxon>Metazoa</taxon>
        <taxon>Spiralia</taxon>
        <taxon>Lophotrochozoa</taxon>
        <taxon>Mollusca</taxon>
        <taxon>Gastropoda</taxon>
        <taxon>Heterobranchia</taxon>
        <taxon>Euthyneura</taxon>
        <taxon>Panpulmonata</taxon>
        <taxon>Hygrophila</taxon>
        <taxon>Lymnaeoidea</taxon>
        <taxon>Planorbidae</taxon>
        <taxon>Biomphalaria</taxon>
    </lineage>
</organism>
<dbReference type="KEGG" id="bgt:106079586"/>
<dbReference type="Proteomes" id="UP000076420">
    <property type="component" value="Unassembled WGS sequence"/>
</dbReference>
<protein>
    <submittedName>
        <fullName evidence="1">Uncharacterized protein</fullName>
    </submittedName>
</protein>
<name>A0A2C9KZ07_BIOGL</name>
<gene>
    <name evidence="1" type="primary">106079586</name>
</gene>
<dbReference type="AlphaFoldDB" id="A0A2C9KZ07"/>
<reference evidence="1" key="1">
    <citation type="submission" date="2020-05" db="UniProtKB">
        <authorList>
            <consortium name="EnsemblMetazoa"/>
        </authorList>
    </citation>
    <scope>IDENTIFICATION</scope>
    <source>
        <strain evidence="1">BB02</strain>
    </source>
</reference>
<proteinExistence type="predicted"/>
<dbReference type="EnsemblMetazoa" id="BGLB025193-RA">
    <property type="protein sequence ID" value="BGLB025193-PA"/>
    <property type="gene ID" value="BGLB025193"/>
</dbReference>
<dbReference type="VEuPathDB" id="VectorBase:BGLAX_037591"/>
<evidence type="ECO:0000313" key="1">
    <source>
        <dbReference type="EnsemblMetazoa" id="BGLB025193-PA"/>
    </source>
</evidence>
<evidence type="ECO:0000313" key="2">
    <source>
        <dbReference type="Proteomes" id="UP000076420"/>
    </source>
</evidence>
<dbReference type="VEuPathDB" id="VectorBase:BGLB025193"/>
<dbReference type="SUPFAM" id="SSF50494">
    <property type="entry name" value="Trypsin-like serine proteases"/>
    <property type="match status" value="1"/>
</dbReference>
<accession>A0A2C9KZ07</accession>
<sequence length="357" mass="40558">MCEILRTCVNVGGENTTQISESAIVQSGKDDAAASDSFCKEHSDFLCVETGQSYIPCEANCPHVKGQHEQVIGEGDEIDVQKHLADCEKNPGHSGIKPIYTFDFDHFPKCRRVTNSYNYLKALANLTVKVSVKMTSPHRPQFWPGTNVPYFLYHMRGSQHLRTGSGRVSGVVYHKYKSACPCQNCFNSNSFTLKWWEVDVVTAANLVFDNVEASHTIVRLFYDKDCSPVVTLSDNARVVDVNIHKDMCRLKFVTCNKKLGKKIQEHLKQFYYAEKERNKKHLFDDKFVWLVFHPHGGTKRICLGSWRYEYRVENDLKFVYSIDSCPGSSGAPIHRHGYKLNVHSGYLVTGQGYSCSM</sequence>